<comment type="caution">
    <text evidence="11">The sequence shown here is derived from an EMBL/GenBank/DDBJ whole genome shotgun (WGS) entry which is preliminary data.</text>
</comment>
<keyword evidence="3" id="KW-0547">Nucleotide-binding</keyword>
<dbReference type="Gene3D" id="3.40.50.300">
    <property type="entry name" value="P-loop containing nucleotide triphosphate hydrolases"/>
    <property type="match status" value="1"/>
</dbReference>
<dbReference type="GO" id="GO:0005634">
    <property type="term" value="C:nucleus"/>
    <property type="evidence" value="ECO:0007669"/>
    <property type="project" value="UniProtKB-SubCell"/>
</dbReference>
<name>A0A835KPP8_9POAL</name>
<keyword evidence="6" id="KW-0804">Transcription</keyword>
<gene>
    <name evidence="11" type="ORF">HU200_007539</name>
</gene>
<dbReference type="GO" id="GO:0005524">
    <property type="term" value="F:ATP binding"/>
    <property type="evidence" value="ECO:0007669"/>
    <property type="project" value="UniProtKB-KW"/>
</dbReference>
<dbReference type="InterPro" id="IPR016177">
    <property type="entry name" value="DNA-bd_dom_sf"/>
</dbReference>
<dbReference type="Gene3D" id="3.30.730.10">
    <property type="entry name" value="AP2/ERF domain"/>
    <property type="match status" value="1"/>
</dbReference>
<dbReference type="InterPro" id="IPR050905">
    <property type="entry name" value="Plant_NBS-LRR"/>
</dbReference>
<dbReference type="SUPFAM" id="SSF52540">
    <property type="entry name" value="P-loop containing nucleoside triphosphate hydrolases"/>
    <property type="match status" value="1"/>
</dbReference>
<keyword evidence="12" id="KW-1185">Reference proteome</keyword>
<dbReference type="GO" id="GO:0043531">
    <property type="term" value="F:ADP binding"/>
    <property type="evidence" value="ECO:0007669"/>
    <property type="project" value="InterPro"/>
</dbReference>
<feature type="region of interest" description="Disordered" evidence="8">
    <location>
        <begin position="1305"/>
        <end position="1325"/>
    </location>
</feature>
<feature type="region of interest" description="Disordered" evidence="8">
    <location>
        <begin position="95"/>
        <end position="150"/>
    </location>
</feature>
<dbReference type="SUPFAM" id="SSF52058">
    <property type="entry name" value="L domain-like"/>
    <property type="match status" value="1"/>
</dbReference>
<dbReference type="EMBL" id="JACEFO010000515">
    <property type="protein sequence ID" value="KAF8768529.1"/>
    <property type="molecule type" value="Genomic_DNA"/>
</dbReference>
<evidence type="ECO:0000256" key="1">
    <source>
        <dbReference type="ARBA" id="ARBA00004123"/>
    </source>
</evidence>
<evidence type="ECO:0000256" key="3">
    <source>
        <dbReference type="ARBA" id="ARBA00022840"/>
    </source>
</evidence>
<dbReference type="InterPro" id="IPR042197">
    <property type="entry name" value="Apaf_helical"/>
</dbReference>
<evidence type="ECO:0000256" key="7">
    <source>
        <dbReference type="ARBA" id="ARBA00023242"/>
    </source>
</evidence>
<feature type="region of interest" description="Disordered" evidence="8">
    <location>
        <begin position="165"/>
        <end position="224"/>
    </location>
</feature>
<dbReference type="Pfam" id="PF00931">
    <property type="entry name" value="NB-ARC"/>
    <property type="match status" value="1"/>
</dbReference>
<dbReference type="InterPro" id="IPR036955">
    <property type="entry name" value="AP2/ERF_dom_sf"/>
</dbReference>
<dbReference type="InterPro" id="IPR032675">
    <property type="entry name" value="LRR_dom_sf"/>
</dbReference>
<dbReference type="Gene3D" id="1.10.8.430">
    <property type="entry name" value="Helical domain of apoptotic protease-activating factors"/>
    <property type="match status" value="1"/>
</dbReference>
<evidence type="ECO:0000259" key="10">
    <source>
        <dbReference type="PROSITE" id="PS51032"/>
    </source>
</evidence>
<evidence type="ECO:0000313" key="12">
    <source>
        <dbReference type="Proteomes" id="UP000636709"/>
    </source>
</evidence>
<comment type="similarity">
    <text evidence="2">Belongs to the disease resistance NB-LRR family.</text>
</comment>
<dbReference type="PRINTS" id="PR00364">
    <property type="entry name" value="DISEASERSIST"/>
</dbReference>
<evidence type="ECO:0000256" key="6">
    <source>
        <dbReference type="ARBA" id="ARBA00023163"/>
    </source>
</evidence>
<keyword evidence="4" id="KW-0805">Transcription regulation</keyword>
<comment type="subcellular location">
    <subcellularLocation>
        <location evidence="1">Nucleus</location>
    </subcellularLocation>
</comment>
<evidence type="ECO:0000256" key="2">
    <source>
        <dbReference type="ARBA" id="ARBA00008894"/>
    </source>
</evidence>
<dbReference type="PROSITE" id="PS51032">
    <property type="entry name" value="AP2_ERF"/>
    <property type="match status" value="1"/>
</dbReference>
<keyword evidence="9" id="KW-0472">Membrane</keyword>
<keyword evidence="7" id="KW-0539">Nucleus</keyword>
<evidence type="ECO:0000256" key="9">
    <source>
        <dbReference type="SAM" id="Phobius"/>
    </source>
</evidence>
<dbReference type="InterPro" id="IPR027417">
    <property type="entry name" value="P-loop_NTPase"/>
</dbReference>
<dbReference type="Gene3D" id="3.80.10.10">
    <property type="entry name" value="Ribonuclease Inhibitor"/>
    <property type="match status" value="2"/>
</dbReference>
<dbReference type="GO" id="GO:0003677">
    <property type="term" value="F:DNA binding"/>
    <property type="evidence" value="ECO:0007669"/>
    <property type="project" value="UniProtKB-KW"/>
</dbReference>
<feature type="compositionally biased region" description="Basic and acidic residues" evidence="8">
    <location>
        <begin position="1307"/>
        <end position="1320"/>
    </location>
</feature>
<proteinExistence type="inferred from homology"/>
<evidence type="ECO:0000256" key="5">
    <source>
        <dbReference type="ARBA" id="ARBA00023125"/>
    </source>
</evidence>
<feature type="compositionally biased region" description="Basic and acidic residues" evidence="8">
    <location>
        <begin position="66"/>
        <end position="77"/>
    </location>
</feature>
<protein>
    <recommendedName>
        <fullName evidence="10">AP2/ERF domain-containing protein</fullName>
    </recommendedName>
</protein>
<keyword evidence="9" id="KW-1133">Transmembrane helix</keyword>
<dbReference type="GO" id="GO:0003700">
    <property type="term" value="F:DNA-binding transcription factor activity"/>
    <property type="evidence" value="ECO:0007669"/>
    <property type="project" value="InterPro"/>
</dbReference>
<evidence type="ECO:0000313" key="11">
    <source>
        <dbReference type="EMBL" id="KAF8768529.1"/>
    </source>
</evidence>
<feature type="transmembrane region" description="Helical" evidence="9">
    <location>
        <begin position="309"/>
        <end position="333"/>
    </location>
</feature>
<reference evidence="11" key="1">
    <citation type="submission" date="2020-07" db="EMBL/GenBank/DDBJ databases">
        <title>Genome sequence and genetic diversity analysis of an under-domesticated orphan crop, white fonio (Digitaria exilis).</title>
        <authorList>
            <person name="Bennetzen J.L."/>
            <person name="Chen S."/>
            <person name="Ma X."/>
            <person name="Wang X."/>
            <person name="Yssel A.E.J."/>
            <person name="Chaluvadi S.R."/>
            <person name="Johnson M."/>
            <person name="Gangashetty P."/>
            <person name="Hamidou F."/>
            <person name="Sanogo M.D."/>
            <person name="Zwaenepoel A."/>
            <person name="Wallace J."/>
            <person name="Van De Peer Y."/>
            <person name="Van Deynze A."/>
        </authorList>
    </citation>
    <scope>NUCLEOTIDE SEQUENCE</scope>
    <source>
        <tissue evidence="11">Leaves</tissue>
    </source>
</reference>
<organism evidence="11 12">
    <name type="scientific">Digitaria exilis</name>
    <dbReference type="NCBI Taxonomy" id="1010633"/>
    <lineage>
        <taxon>Eukaryota</taxon>
        <taxon>Viridiplantae</taxon>
        <taxon>Streptophyta</taxon>
        <taxon>Embryophyta</taxon>
        <taxon>Tracheophyta</taxon>
        <taxon>Spermatophyta</taxon>
        <taxon>Magnoliopsida</taxon>
        <taxon>Liliopsida</taxon>
        <taxon>Poales</taxon>
        <taxon>Poaceae</taxon>
        <taxon>PACMAD clade</taxon>
        <taxon>Panicoideae</taxon>
        <taxon>Panicodae</taxon>
        <taxon>Paniceae</taxon>
        <taxon>Anthephorinae</taxon>
        <taxon>Digitaria</taxon>
    </lineage>
</organism>
<keyword evidence="3" id="KW-0067">ATP-binding</keyword>
<keyword evidence="9" id="KW-0812">Transmembrane</keyword>
<dbReference type="PANTHER" id="PTHR33463:SF204">
    <property type="entry name" value="NB-ARC DOMAIN-CONTAINING PROTEIN"/>
    <property type="match status" value="1"/>
</dbReference>
<feature type="compositionally biased region" description="Basic and acidic residues" evidence="8">
    <location>
        <begin position="202"/>
        <end position="224"/>
    </location>
</feature>
<accession>A0A835KPP8</accession>
<dbReference type="InterPro" id="IPR002182">
    <property type="entry name" value="NB-ARC"/>
</dbReference>
<feature type="compositionally biased region" description="Basic residues" evidence="8">
    <location>
        <begin position="188"/>
        <end position="198"/>
    </location>
</feature>
<feature type="compositionally biased region" description="Acidic residues" evidence="8">
    <location>
        <begin position="95"/>
        <end position="117"/>
    </location>
</feature>
<feature type="domain" description="AP2/ERF" evidence="10">
    <location>
        <begin position="1086"/>
        <end position="1149"/>
    </location>
</feature>
<keyword evidence="5" id="KW-0238">DNA-binding</keyword>
<dbReference type="SUPFAM" id="SSF54171">
    <property type="entry name" value="DNA-binding domain"/>
    <property type="match status" value="1"/>
</dbReference>
<dbReference type="PANTHER" id="PTHR33463">
    <property type="entry name" value="NB-ARC DOMAIN-CONTAINING PROTEIN-RELATED"/>
    <property type="match status" value="1"/>
</dbReference>
<dbReference type="InterPro" id="IPR001471">
    <property type="entry name" value="AP2/ERF_dom"/>
</dbReference>
<sequence>MDAVGFTRWLAAPPLPVAWLEGDVLAEYLLFLEETASPPPTTTRVPVAWLEGEVRDEFLRFLDESQSRRQEEEEHGRAAACDDGADADAYVVVEDDDDRSFVDDDGGPVEEDDDESEGLLTEAKQAPGPSWAARAGVQRSAGPRQATVRSTDWAACDSVGNWPASRALPRTGAPHQLSFRQPPLLRGGGRRGKGRRLQSRGAADRAQRTPLRDAGETTCRKGESNRRRRRDLSLLLRFRFAAFPRRLNYLVLTLGFDVRHGVGDRGLVFPAALLRSVSLYRVPESSRAIPPRSEWWSCSRSVQKRIMAVPLWTVLSAVVSVLSFAIVLITKWFDPHFESFGYPFDTNRRIKDLITLVEGLKEIKEDLCRLNPQPSWEQERGWVRRVNHALNKVHQIHQLHDKNQGCFFRDFSVARKSDAEAKRIKNLIIEGRALFVAARANPLPVHQIMPQFQQVLIGMDSVIKRVFDFLGDTANGILCLRGSCGTGKSSFLKQVRDSCSQLASFDFVIFVEVTNECTVLRLQKAIFASCGLDIKVANEESNAAVIFNVLKDKSFLLLLDDLWTSVALQKVGVPLPLGSTYQHRRKLIFATRSLAVCADMESAHNYISLECLDPGNSWKLFEAKAGKANIYCHPHVPHLAAEIVAACSGLPLALCAMGRYMSVMRDPKDWLAVSQCLKNSVGLLEKGDNDHAGSEDSRVKIHPVIHDIFYQIVRQSKKHWIPLSTFSSISTWPTLSSLCLLDFSGNDYITEVPKAIRDLVNLHYLNLSGTKVCSLPFELFYLSELKFLYLRQMRYLNQIPCWVLSRLNKLEVLDMFYDVSAPASSTIQSLPYNEIPGKGCSSSLLLQMERSNMPLDIFGICVHTTAQLDLLISLQRVCLRSLCIDNLSQETHSQIANGEKMYLHNLSPLQNLTELSITRCWTLKEIVAEGELSNNAFRLFPELECLVLGHVENVIWRNAGLNLRVVTLCDCGIKHASWLVQLTCLVELKVIRCYHMEQLVDTRTLSADLFKDRAVITFPQLKKLTLQMLPNLCAISDINCEFGNLSCLQVHGFAISPAVSRSTYGVRAVMESSNNPVPTAATPPRQYRGVRLDPTSGLWAAYVTVGDRAGHLIGHFNKQHSAALAHDRVALFFLLGTGGAAAGGAINFPPSFSAMELLFLRRRCTEEFLLRAVLDHIYEAAFEDFLFAAFHAYRWRDDVGDDGETARAVAECVARVRETPEWRRVASDVEAASYCFVMGHLNPVLCGSWVPFFHEMGDPNRSFFTCEEAHEWEAACSRRRAAEQEEEEAQRKRLEIEMAAAAAALEEGDKEHQELPEKTSSRAMPRVSSSTALRFLKRWLHRTCFFGEEQQVCDEEEQVPLL</sequence>
<feature type="region of interest" description="Disordered" evidence="8">
    <location>
        <begin position="66"/>
        <end position="85"/>
    </location>
</feature>
<dbReference type="Proteomes" id="UP000636709">
    <property type="component" value="Unassembled WGS sequence"/>
</dbReference>
<dbReference type="OrthoDB" id="694514at2759"/>
<evidence type="ECO:0000256" key="8">
    <source>
        <dbReference type="SAM" id="MobiDB-lite"/>
    </source>
</evidence>
<evidence type="ECO:0000256" key="4">
    <source>
        <dbReference type="ARBA" id="ARBA00023015"/>
    </source>
</evidence>